<gene>
    <name evidence="1" type="ORF">MGAL_10B000728</name>
</gene>
<proteinExistence type="predicted"/>
<protein>
    <submittedName>
        <fullName evidence="1">Uncharacterized protein</fullName>
    </submittedName>
</protein>
<evidence type="ECO:0000313" key="2">
    <source>
        <dbReference type="Proteomes" id="UP000596742"/>
    </source>
</evidence>
<evidence type="ECO:0000313" key="1">
    <source>
        <dbReference type="EMBL" id="VDI51982.1"/>
    </source>
</evidence>
<name>A0A8B6FPH5_MYTGA</name>
<keyword evidence="2" id="KW-1185">Reference proteome</keyword>
<dbReference type="EMBL" id="UYJE01007122">
    <property type="protein sequence ID" value="VDI51982.1"/>
    <property type="molecule type" value="Genomic_DNA"/>
</dbReference>
<dbReference type="OrthoDB" id="6133440at2759"/>
<organism evidence="1 2">
    <name type="scientific">Mytilus galloprovincialis</name>
    <name type="common">Mediterranean mussel</name>
    <dbReference type="NCBI Taxonomy" id="29158"/>
    <lineage>
        <taxon>Eukaryota</taxon>
        <taxon>Metazoa</taxon>
        <taxon>Spiralia</taxon>
        <taxon>Lophotrochozoa</taxon>
        <taxon>Mollusca</taxon>
        <taxon>Bivalvia</taxon>
        <taxon>Autobranchia</taxon>
        <taxon>Pteriomorphia</taxon>
        <taxon>Mytilida</taxon>
        <taxon>Mytiloidea</taxon>
        <taxon>Mytilidae</taxon>
        <taxon>Mytilinae</taxon>
        <taxon>Mytilus</taxon>
    </lineage>
</organism>
<dbReference type="Proteomes" id="UP000596742">
    <property type="component" value="Unassembled WGS sequence"/>
</dbReference>
<accession>A0A8B6FPH5</accession>
<reference evidence="1" key="1">
    <citation type="submission" date="2018-11" db="EMBL/GenBank/DDBJ databases">
        <authorList>
            <person name="Alioto T."/>
            <person name="Alioto T."/>
        </authorList>
    </citation>
    <scope>NUCLEOTIDE SEQUENCE</scope>
</reference>
<dbReference type="AlphaFoldDB" id="A0A8B6FPH5"/>
<comment type="caution">
    <text evidence="1">The sequence shown here is derived from an EMBL/GenBank/DDBJ whole genome shotgun (WGS) entry which is preliminary data.</text>
</comment>
<sequence length="201" mass="22919">MENQPNSCICDDIRPEYRFDLKNKHSGFSETDPDFQNHYNLALPDINLECLRCCLLYLEQRMYTIAFGKLDFVSYPILPIQPGTPMITPRISAFLKIPKRGGKKGQIATGNDLNLGKPSIRALENSRTYQMYSPTGTLSVGFKAQVRMESVAIDFVKRYELDDIQVNYAHAVLIEKYRETCEKDTLVGCCSIRLPLLPIDE</sequence>